<name>A0ACC2CMD9_DIPCM</name>
<protein>
    <submittedName>
        <fullName evidence="1">Uncharacterized protein</fullName>
    </submittedName>
</protein>
<sequence>MIGKISHDKMPLKNMTMGMVGLGENYLIGVHVDAVTKIVKRNNFSFSAFFLLFSSSFSTATRTSFLPSILAFCLCFVFAFPASERAWRCAPSCCLGLRICIRFITIMWILQRFLVLRTFMVLIMLLVLVLGYAGAGGVDPRSWGHQHGKFSSIIIPGFASTRLRSWSIMDCPFSPLDFFPLDSVWLDTRKVLSVPTCWLKCMVLDPYNQTDHPECKVRPDSGISAITELDPGYITGPLSSVWKEWIHWCVEFGVDPDAIVAAPYDWRLSGAVLENRDRYFYRLKITFETVLKLRGSPSLVFAHSMGNNVFRYFLEWLKKETSSEVYQRWIDDHIYAYYAVGAPLLGAVETVKSTLSGVTFGLPISEGTARIMSNSFSSSLWMLPFSKDCYGTEKYYSTGQESQMTCKENINATIPYDWPVDVVKVEMPLMPGISYPGVSFEAEAIAAVSDCSIPVQRTFPAHRVADGSLFHEIGEFDPDSRRSLHQLKKYYLDDPVLNPLTPWERPPIKNVYCMYGVNLKTEVGYQFAPSGKPYPDNWILTDITYETEGGFLTSRSGATVTGNPGPVSGDTSVPYHSLSWCKTWLGSHVNITRIPQGAHDGDVQEDINFEHESGNDIIPNMSRDSKFKYVTFYEDGISIPGKKTAVWELDKVDHRNLVRSPVLLRELLLETLHSTHPEAKRHFVSKARREPMRDEDCFWDYSKARCGFSEHCEYRYVFGDVHLGQSCRLKTSTDRHILHYL</sequence>
<evidence type="ECO:0000313" key="1">
    <source>
        <dbReference type="EMBL" id="KAJ7543176.1"/>
    </source>
</evidence>
<dbReference type="EMBL" id="CM055100">
    <property type="protein sequence ID" value="KAJ7543176.1"/>
    <property type="molecule type" value="Genomic_DNA"/>
</dbReference>
<comment type="caution">
    <text evidence="1">The sequence shown here is derived from an EMBL/GenBank/DDBJ whole genome shotgun (WGS) entry which is preliminary data.</text>
</comment>
<reference evidence="2" key="1">
    <citation type="journal article" date="2024" name="Proc. Natl. Acad. Sci. U.S.A.">
        <title>Extraordinary preservation of gene collinearity over three hundred million years revealed in homosporous lycophytes.</title>
        <authorList>
            <person name="Li C."/>
            <person name="Wickell D."/>
            <person name="Kuo L.Y."/>
            <person name="Chen X."/>
            <person name="Nie B."/>
            <person name="Liao X."/>
            <person name="Peng D."/>
            <person name="Ji J."/>
            <person name="Jenkins J."/>
            <person name="Williams M."/>
            <person name="Shu S."/>
            <person name="Plott C."/>
            <person name="Barry K."/>
            <person name="Rajasekar S."/>
            <person name="Grimwood J."/>
            <person name="Han X."/>
            <person name="Sun S."/>
            <person name="Hou Z."/>
            <person name="He W."/>
            <person name="Dai G."/>
            <person name="Sun C."/>
            <person name="Schmutz J."/>
            <person name="Leebens-Mack J.H."/>
            <person name="Li F.W."/>
            <person name="Wang L."/>
        </authorList>
    </citation>
    <scope>NUCLEOTIDE SEQUENCE [LARGE SCALE GENOMIC DNA]</scope>
    <source>
        <strain evidence="2">cv. PW_Plant_1</strain>
    </source>
</reference>
<gene>
    <name evidence="1" type="ORF">O6H91_09G028100</name>
</gene>
<evidence type="ECO:0000313" key="2">
    <source>
        <dbReference type="Proteomes" id="UP001162992"/>
    </source>
</evidence>
<organism evidence="1 2">
    <name type="scientific">Diphasiastrum complanatum</name>
    <name type="common">Issler's clubmoss</name>
    <name type="synonym">Lycopodium complanatum</name>
    <dbReference type="NCBI Taxonomy" id="34168"/>
    <lineage>
        <taxon>Eukaryota</taxon>
        <taxon>Viridiplantae</taxon>
        <taxon>Streptophyta</taxon>
        <taxon>Embryophyta</taxon>
        <taxon>Tracheophyta</taxon>
        <taxon>Lycopodiopsida</taxon>
        <taxon>Lycopodiales</taxon>
        <taxon>Lycopodiaceae</taxon>
        <taxon>Lycopodioideae</taxon>
        <taxon>Diphasiastrum</taxon>
    </lineage>
</organism>
<proteinExistence type="predicted"/>
<accession>A0ACC2CMD9</accession>
<dbReference type="Proteomes" id="UP001162992">
    <property type="component" value="Chromosome 9"/>
</dbReference>
<keyword evidence="2" id="KW-1185">Reference proteome</keyword>